<proteinExistence type="predicted"/>
<name>A0A0D4ZZP0_9SPHN</name>
<feature type="region of interest" description="Disordered" evidence="1">
    <location>
        <begin position="1"/>
        <end position="25"/>
    </location>
</feature>
<sequence length="45" mass="5136">MLIPSETPPHSEMKPPPYSENYSPPDSEMMSPLFEGMTMMVCCWV</sequence>
<geneLocation type="plasmid" evidence="2">
    <name>pJE1</name>
</geneLocation>
<dbReference type="EMBL" id="KM017071">
    <property type="protein sequence ID" value="AJW29505.1"/>
    <property type="molecule type" value="Genomic_DNA"/>
</dbReference>
<organism evidence="2">
    <name type="scientific">Sphingomonas sp. JE1</name>
    <dbReference type="NCBI Taxonomy" id="1628059"/>
    <lineage>
        <taxon>Bacteria</taxon>
        <taxon>Pseudomonadati</taxon>
        <taxon>Pseudomonadota</taxon>
        <taxon>Alphaproteobacteria</taxon>
        <taxon>Sphingomonadales</taxon>
        <taxon>Sphingomonadaceae</taxon>
        <taxon>Sphingomonas</taxon>
    </lineage>
</organism>
<reference evidence="2" key="1">
    <citation type="submission" date="2014-06" db="EMBL/GenBank/DDBJ databases">
        <title>Molecular and ecological studies on carbamate pesticide degrading bacteria isolated from agricultural soils.</title>
        <authorList>
            <person name="Kim D.-U."/>
            <person name="Ka J.-O."/>
        </authorList>
    </citation>
    <scope>NUCLEOTIDE SEQUENCE</scope>
    <source>
        <strain evidence="2">JE1</strain>
        <plasmid evidence="2">pJE1</plasmid>
    </source>
</reference>
<keyword evidence="2" id="KW-0614">Plasmid</keyword>
<gene>
    <name evidence="2" type="ORF">pJE1_083</name>
</gene>
<accession>A0A0D4ZZP0</accession>
<evidence type="ECO:0000313" key="2">
    <source>
        <dbReference type="EMBL" id="AJW29505.1"/>
    </source>
</evidence>
<protein>
    <submittedName>
        <fullName evidence="2">Uncharacterized protein</fullName>
    </submittedName>
</protein>
<dbReference type="AlphaFoldDB" id="A0A0D4ZZP0"/>
<evidence type="ECO:0000256" key="1">
    <source>
        <dbReference type="SAM" id="MobiDB-lite"/>
    </source>
</evidence>